<feature type="region of interest" description="Disordered" evidence="1">
    <location>
        <begin position="1"/>
        <end position="55"/>
    </location>
</feature>
<dbReference type="AlphaFoldDB" id="A0A9P0EKE6"/>
<feature type="compositionally biased region" description="Acidic residues" evidence="1">
    <location>
        <begin position="140"/>
        <end position="150"/>
    </location>
</feature>
<organism evidence="2 3">
    <name type="scientific">Clonostachys solani</name>
    <dbReference type="NCBI Taxonomy" id="160281"/>
    <lineage>
        <taxon>Eukaryota</taxon>
        <taxon>Fungi</taxon>
        <taxon>Dikarya</taxon>
        <taxon>Ascomycota</taxon>
        <taxon>Pezizomycotina</taxon>
        <taxon>Sordariomycetes</taxon>
        <taxon>Hypocreomycetidae</taxon>
        <taxon>Hypocreales</taxon>
        <taxon>Bionectriaceae</taxon>
        <taxon>Clonostachys</taxon>
    </lineage>
</organism>
<keyword evidence="3" id="KW-1185">Reference proteome</keyword>
<feature type="region of interest" description="Disordered" evidence="1">
    <location>
        <begin position="123"/>
        <end position="174"/>
    </location>
</feature>
<feature type="compositionally biased region" description="Basic and acidic residues" evidence="1">
    <location>
        <begin position="1"/>
        <end position="28"/>
    </location>
</feature>
<reference evidence="3" key="1">
    <citation type="submission" date="2019-06" db="EMBL/GenBank/DDBJ databases">
        <authorList>
            <person name="Broberg M."/>
        </authorList>
    </citation>
    <scope>NUCLEOTIDE SEQUENCE [LARGE SCALE GENOMIC DNA]</scope>
</reference>
<feature type="compositionally biased region" description="Basic and acidic residues" evidence="1">
    <location>
        <begin position="39"/>
        <end position="55"/>
    </location>
</feature>
<name>A0A9P0EKE6_9HYPO</name>
<reference evidence="2 3" key="2">
    <citation type="submission" date="2021-10" db="EMBL/GenBank/DDBJ databases">
        <authorList>
            <person name="Piombo E."/>
        </authorList>
    </citation>
    <scope>NUCLEOTIDE SEQUENCE [LARGE SCALE GENOMIC DNA]</scope>
</reference>
<sequence length="174" mass="19411">MYDEAKGLWKKDDAKKQSAKHGNNEKCGEVTTGSMWHQNHKDKTELGDIKEEDGKPARIRDAKFGLGGCKTATGPEVGKYDVLSPDTPLADTYDLGEFEAKRKDLQNQKQSRLQPNLRIPQPTKLSRATKLPKRIKAVEEAEEEEEEAEGGIEGVEREEGAVEIMEIPYKGSNV</sequence>
<comment type="caution">
    <text evidence="2">The sequence shown here is derived from an EMBL/GenBank/DDBJ whole genome shotgun (WGS) entry which is preliminary data.</text>
</comment>
<evidence type="ECO:0000256" key="1">
    <source>
        <dbReference type="SAM" id="MobiDB-lite"/>
    </source>
</evidence>
<accession>A0A9P0EKE6</accession>
<dbReference type="EMBL" id="CABFOC020000035">
    <property type="protein sequence ID" value="CAH0050590.1"/>
    <property type="molecule type" value="Genomic_DNA"/>
</dbReference>
<gene>
    <name evidence="2" type="ORF">CSOL1703_00002563</name>
</gene>
<evidence type="ECO:0000313" key="3">
    <source>
        <dbReference type="Proteomes" id="UP000775872"/>
    </source>
</evidence>
<evidence type="ECO:0000313" key="2">
    <source>
        <dbReference type="EMBL" id="CAH0050590.1"/>
    </source>
</evidence>
<proteinExistence type="predicted"/>
<protein>
    <submittedName>
        <fullName evidence="2">Uncharacterized protein</fullName>
    </submittedName>
</protein>
<dbReference type="Proteomes" id="UP000775872">
    <property type="component" value="Unassembled WGS sequence"/>
</dbReference>